<accession>A0A6A5V5J9</accession>
<dbReference type="AlphaFoldDB" id="A0A6A5V5J9"/>
<keyword evidence="2" id="KW-1185">Reference proteome</keyword>
<dbReference type="EMBL" id="ML976689">
    <property type="protein sequence ID" value="KAF1972138.1"/>
    <property type="molecule type" value="Genomic_DNA"/>
</dbReference>
<reference evidence="1" key="1">
    <citation type="journal article" date="2020" name="Stud. Mycol.">
        <title>101 Dothideomycetes genomes: a test case for predicting lifestyles and emergence of pathogens.</title>
        <authorList>
            <person name="Haridas S."/>
            <person name="Albert R."/>
            <person name="Binder M."/>
            <person name="Bloem J."/>
            <person name="Labutti K."/>
            <person name="Salamov A."/>
            <person name="Andreopoulos B."/>
            <person name="Baker S."/>
            <person name="Barry K."/>
            <person name="Bills G."/>
            <person name="Bluhm B."/>
            <person name="Cannon C."/>
            <person name="Castanera R."/>
            <person name="Culley D."/>
            <person name="Daum C."/>
            <person name="Ezra D."/>
            <person name="Gonzalez J."/>
            <person name="Henrissat B."/>
            <person name="Kuo A."/>
            <person name="Liang C."/>
            <person name="Lipzen A."/>
            <person name="Lutzoni F."/>
            <person name="Magnuson J."/>
            <person name="Mondo S."/>
            <person name="Nolan M."/>
            <person name="Ohm R."/>
            <person name="Pangilinan J."/>
            <person name="Park H.-J."/>
            <person name="Ramirez L."/>
            <person name="Alfaro M."/>
            <person name="Sun H."/>
            <person name="Tritt A."/>
            <person name="Yoshinaga Y."/>
            <person name="Zwiers L.-H."/>
            <person name="Turgeon B."/>
            <person name="Goodwin S."/>
            <person name="Spatafora J."/>
            <person name="Crous P."/>
            <person name="Grigoriev I."/>
        </authorList>
    </citation>
    <scope>NUCLEOTIDE SEQUENCE</scope>
    <source>
        <strain evidence="1">CBS 107.79</strain>
    </source>
</reference>
<proteinExistence type="predicted"/>
<sequence length="209" mass="23436">MRYLPQAGLPMNSSPSDLKLMKQLLEEKEALIASLKLLKLADEEFQEHLVGSFIFALIYTNALEGTEWRSPPNIKEYDGLIWQEKNRWIEVPQAISWNGISPLVTGPGGIAQEQQVAFEKEWRRFLNSPGRNTVVRYFSGGETKLQRKTIAEAQEVPLVVHGVTAAEDSVQVVMARSAIENVTVAAGGRQWLGVHPAQDLQDVSRRSKR</sequence>
<name>A0A6A5V5J9_9PLEO</name>
<evidence type="ECO:0000313" key="2">
    <source>
        <dbReference type="Proteomes" id="UP000800036"/>
    </source>
</evidence>
<dbReference type="Proteomes" id="UP000800036">
    <property type="component" value="Unassembled WGS sequence"/>
</dbReference>
<dbReference type="OrthoDB" id="10432700at2759"/>
<organism evidence="1 2">
    <name type="scientific">Bimuria novae-zelandiae CBS 107.79</name>
    <dbReference type="NCBI Taxonomy" id="1447943"/>
    <lineage>
        <taxon>Eukaryota</taxon>
        <taxon>Fungi</taxon>
        <taxon>Dikarya</taxon>
        <taxon>Ascomycota</taxon>
        <taxon>Pezizomycotina</taxon>
        <taxon>Dothideomycetes</taxon>
        <taxon>Pleosporomycetidae</taxon>
        <taxon>Pleosporales</taxon>
        <taxon>Massarineae</taxon>
        <taxon>Didymosphaeriaceae</taxon>
        <taxon>Bimuria</taxon>
    </lineage>
</organism>
<evidence type="ECO:0000313" key="1">
    <source>
        <dbReference type="EMBL" id="KAF1972138.1"/>
    </source>
</evidence>
<gene>
    <name evidence="1" type="ORF">BU23DRAFT_644910</name>
</gene>
<protein>
    <submittedName>
        <fullName evidence="1">Uncharacterized protein</fullName>
    </submittedName>
</protein>